<evidence type="ECO:0008006" key="4">
    <source>
        <dbReference type="Google" id="ProtNLM"/>
    </source>
</evidence>
<dbReference type="AlphaFoldDB" id="A0A117UVU7"/>
<name>A0A117UVU7_9SPHN</name>
<feature type="chain" id="PRO_5007157020" description="Peptidase inhibitor I78" evidence="1">
    <location>
        <begin position="21"/>
        <end position="92"/>
    </location>
</feature>
<evidence type="ECO:0000313" key="3">
    <source>
        <dbReference type="Proteomes" id="UP000058012"/>
    </source>
</evidence>
<reference evidence="2 3" key="1">
    <citation type="submission" date="2015-10" db="EMBL/GenBank/DDBJ databases">
        <title>Draft genome sequence of Novosphingobium fuchskuhlense DSM 25065 isolated from a surface water sample of the southwest basin of Lake Grosse Fuchskuhle.</title>
        <authorList>
            <person name="Ruckert C."/>
            <person name="Winkler A."/>
            <person name="Glaeser J."/>
            <person name="Grossart H.-P."/>
            <person name="Kalinowski J."/>
            <person name="Glaeser S."/>
        </authorList>
    </citation>
    <scope>NUCLEOTIDE SEQUENCE [LARGE SCALE GENOMIC DNA]</scope>
    <source>
        <strain evidence="2 3">FNE08-7</strain>
    </source>
</reference>
<comment type="caution">
    <text evidence="2">The sequence shown here is derived from an EMBL/GenBank/DDBJ whole genome shotgun (WGS) entry which is preliminary data.</text>
</comment>
<gene>
    <name evidence="2" type="ORF">AQZ52_09470</name>
</gene>
<sequence length="92" mass="9860">MRFCLGAAALALLPLGGVRAEAPAPDTCQLSLTARFIGAMAVDQVRRTVQQIARDHPVRWIALGQAITLDANPQRLNVILDENGRIAAIRCG</sequence>
<proteinExistence type="predicted"/>
<accession>A0A117UVU7</accession>
<dbReference type="STRING" id="1117702.AQZ52_09470"/>
<feature type="signal peptide" evidence="1">
    <location>
        <begin position="1"/>
        <end position="20"/>
    </location>
</feature>
<dbReference type="InterPro" id="IPR021719">
    <property type="entry name" value="Prot_inh_I78"/>
</dbReference>
<dbReference type="Proteomes" id="UP000058012">
    <property type="component" value="Unassembled WGS sequence"/>
</dbReference>
<dbReference type="EMBL" id="LLZS01000006">
    <property type="protein sequence ID" value="KUR71806.1"/>
    <property type="molecule type" value="Genomic_DNA"/>
</dbReference>
<dbReference type="RefSeq" id="WP_067908901.1">
    <property type="nucleotide sequence ID" value="NZ_KQ954244.1"/>
</dbReference>
<keyword evidence="1" id="KW-0732">Signal</keyword>
<evidence type="ECO:0000256" key="1">
    <source>
        <dbReference type="SAM" id="SignalP"/>
    </source>
</evidence>
<organism evidence="2 3">
    <name type="scientific">Novosphingobium fuchskuhlense</name>
    <dbReference type="NCBI Taxonomy" id="1117702"/>
    <lineage>
        <taxon>Bacteria</taxon>
        <taxon>Pseudomonadati</taxon>
        <taxon>Pseudomonadota</taxon>
        <taxon>Alphaproteobacteria</taxon>
        <taxon>Sphingomonadales</taxon>
        <taxon>Sphingomonadaceae</taxon>
        <taxon>Novosphingobium</taxon>
    </lineage>
</organism>
<evidence type="ECO:0000313" key="2">
    <source>
        <dbReference type="EMBL" id="KUR71806.1"/>
    </source>
</evidence>
<protein>
    <recommendedName>
        <fullName evidence="4">Peptidase inhibitor I78</fullName>
    </recommendedName>
</protein>
<dbReference type="Gene3D" id="3.30.10.10">
    <property type="entry name" value="Trypsin Inhibitor V, subunit A"/>
    <property type="match status" value="1"/>
</dbReference>
<dbReference type="Pfam" id="PF11720">
    <property type="entry name" value="Inhibitor_I78"/>
    <property type="match status" value="1"/>
</dbReference>
<keyword evidence="3" id="KW-1185">Reference proteome</keyword>
<dbReference type="OrthoDB" id="8724542at2"/>